<accession>A0A9Q1HE79</accession>
<evidence type="ECO:0000259" key="2">
    <source>
        <dbReference type="Pfam" id="PF00501"/>
    </source>
</evidence>
<name>A0A9Q1HE79_HOLLE</name>
<sequence length="618" mass="69265">MHSVIFLHQTAMAHLLKALRHHRVCIQLFRNKSISAAGRPVFLQVLKEDHGDRLALVDSLGQHTYNQLINRSTTLSQHILTHARRDPVSSKKDSGIILNEERIAFLCPNNASYVVSQWGSWMSGGVAVPLCKVHPPEELEYVISDSDCSLVISTPSYVDKISPIAKKLQINHIILDERFLCNNNQTDKSIGNSNSASFNDGVIVEKGEEVKNISLNSDEDWKTVEGNDFQILEQKWNQVRWKQRNAMLLYTSGTTGRPKGVVSTFGNIQAQTTCLLDSWGWSPQDVILHVLPLHHAHGVINVLACPLWCGATCVMLPSFDPELVWENLLSDDHPRVNVFMAVPTIYAKLIEYYNERFTTPKVRAFLKATCKEKIRLMVSGSAALPQPVMERWEDITGHKLLERYGMTELGMVLSNPLNGPRVPGSVGNPLPTVDVRITSSDGKVLVWGNSIQSHVKDGYRGEAGQLEVKGPNVFKEYWRRPDATEESFSDGWFQTGDTVKYENGIYSILGRTSVDIIKSGGYKISALDVERRLLAHPAIAECVVVGLPDMTWGQRVAAVVVLRVRQHLDLQELRDWAKEKMPPYIIPTELKILGEIPKNAMGKVNKKSILKEVFGNEK</sequence>
<dbReference type="Gene3D" id="3.40.50.12780">
    <property type="entry name" value="N-terminal domain of ligase-like"/>
    <property type="match status" value="1"/>
</dbReference>
<dbReference type="GO" id="GO:0006631">
    <property type="term" value="P:fatty acid metabolic process"/>
    <property type="evidence" value="ECO:0007669"/>
    <property type="project" value="TreeGrafter"/>
</dbReference>
<dbReference type="InterPro" id="IPR042099">
    <property type="entry name" value="ANL_N_sf"/>
</dbReference>
<evidence type="ECO:0000259" key="3">
    <source>
        <dbReference type="Pfam" id="PF13193"/>
    </source>
</evidence>
<dbReference type="InterPro" id="IPR020845">
    <property type="entry name" value="AMP-binding_CS"/>
</dbReference>
<feature type="domain" description="AMP-dependent synthetase/ligase" evidence="2">
    <location>
        <begin position="49"/>
        <end position="478"/>
    </location>
</feature>
<dbReference type="Pfam" id="PF13193">
    <property type="entry name" value="AMP-binding_C"/>
    <property type="match status" value="1"/>
</dbReference>
<dbReference type="CDD" id="cd05941">
    <property type="entry name" value="MCS"/>
    <property type="match status" value="1"/>
</dbReference>
<evidence type="ECO:0000256" key="1">
    <source>
        <dbReference type="ARBA" id="ARBA00006432"/>
    </source>
</evidence>
<dbReference type="Gene3D" id="3.30.300.30">
    <property type="match status" value="1"/>
</dbReference>
<dbReference type="InterPro" id="IPR025110">
    <property type="entry name" value="AMP-bd_C"/>
</dbReference>
<protein>
    <submittedName>
        <fullName evidence="4">Acyl-CoA synthetase family member 3, mitochondrial</fullName>
    </submittedName>
</protein>
<comment type="caution">
    <text evidence="4">The sequence shown here is derived from an EMBL/GenBank/DDBJ whole genome shotgun (WGS) entry which is preliminary data.</text>
</comment>
<dbReference type="SUPFAM" id="SSF56801">
    <property type="entry name" value="Acetyl-CoA synthetase-like"/>
    <property type="match status" value="1"/>
</dbReference>
<dbReference type="AlphaFoldDB" id="A0A9Q1HE79"/>
<dbReference type="PANTHER" id="PTHR43201">
    <property type="entry name" value="ACYL-COA SYNTHETASE"/>
    <property type="match status" value="1"/>
</dbReference>
<dbReference type="GO" id="GO:0031956">
    <property type="term" value="F:medium-chain fatty acid-CoA ligase activity"/>
    <property type="evidence" value="ECO:0007669"/>
    <property type="project" value="TreeGrafter"/>
</dbReference>
<dbReference type="PROSITE" id="PS00455">
    <property type="entry name" value="AMP_BINDING"/>
    <property type="match status" value="1"/>
</dbReference>
<comment type="similarity">
    <text evidence="1">Belongs to the ATP-dependent AMP-binding enzyme family.</text>
</comment>
<dbReference type="InterPro" id="IPR045851">
    <property type="entry name" value="AMP-bd_C_sf"/>
</dbReference>
<gene>
    <name evidence="4" type="ORF">HOLleu_12842</name>
</gene>
<dbReference type="Proteomes" id="UP001152320">
    <property type="component" value="Chromosome 5"/>
</dbReference>
<dbReference type="Pfam" id="PF00501">
    <property type="entry name" value="AMP-binding"/>
    <property type="match status" value="1"/>
</dbReference>
<proteinExistence type="inferred from homology"/>
<keyword evidence="5" id="KW-1185">Reference proteome</keyword>
<reference evidence="4" key="1">
    <citation type="submission" date="2021-10" db="EMBL/GenBank/DDBJ databases">
        <title>Tropical sea cucumber genome reveals ecological adaptation and Cuvierian tubules defense mechanism.</title>
        <authorList>
            <person name="Chen T."/>
        </authorList>
    </citation>
    <scope>NUCLEOTIDE SEQUENCE</scope>
    <source>
        <strain evidence="4">Nanhai2018</strain>
        <tissue evidence="4">Muscle</tissue>
    </source>
</reference>
<evidence type="ECO:0000313" key="4">
    <source>
        <dbReference type="EMBL" id="KAJ8041911.1"/>
    </source>
</evidence>
<dbReference type="PANTHER" id="PTHR43201:SF8">
    <property type="entry name" value="ACYL-COA SYNTHETASE FAMILY MEMBER 3"/>
    <property type="match status" value="1"/>
</dbReference>
<evidence type="ECO:0000313" key="5">
    <source>
        <dbReference type="Proteomes" id="UP001152320"/>
    </source>
</evidence>
<dbReference type="EMBL" id="JAIZAY010000005">
    <property type="protein sequence ID" value="KAJ8041911.1"/>
    <property type="molecule type" value="Genomic_DNA"/>
</dbReference>
<feature type="domain" description="AMP-binding enzyme C-terminal" evidence="3">
    <location>
        <begin position="529"/>
        <end position="603"/>
    </location>
</feature>
<dbReference type="InterPro" id="IPR000873">
    <property type="entry name" value="AMP-dep_synth/lig_dom"/>
</dbReference>
<dbReference type="OrthoDB" id="2962993at2759"/>
<organism evidence="4 5">
    <name type="scientific">Holothuria leucospilota</name>
    <name type="common">Black long sea cucumber</name>
    <name type="synonym">Mertensiothuria leucospilota</name>
    <dbReference type="NCBI Taxonomy" id="206669"/>
    <lineage>
        <taxon>Eukaryota</taxon>
        <taxon>Metazoa</taxon>
        <taxon>Echinodermata</taxon>
        <taxon>Eleutherozoa</taxon>
        <taxon>Echinozoa</taxon>
        <taxon>Holothuroidea</taxon>
        <taxon>Aspidochirotacea</taxon>
        <taxon>Aspidochirotida</taxon>
        <taxon>Holothuriidae</taxon>
        <taxon>Holothuria</taxon>
    </lineage>
</organism>